<evidence type="ECO:0000313" key="1">
    <source>
        <dbReference type="EMBL" id="KAI9432806.1"/>
    </source>
</evidence>
<keyword evidence="2" id="KW-1185">Reference proteome</keyword>
<comment type="caution">
    <text evidence="1">The sequence shown here is derived from an EMBL/GenBank/DDBJ whole genome shotgun (WGS) entry which is preliminary data.</text>
</comment>
<dbReference type="Proteomes" id="UP001207468">
    <property type="component" value="Unassembled WGS sequence"/>
</dbReference>
<dbReference type="EMBL" id="JAGFNK010001302">
    <property type="protein sequence ID" value="KAI9432806.1"/>
    <property type="molecule type" value="Genomic_DNA"/>
</dbReference>
<name>A0ACC0TQR5_9AGAM</name>
<sequence>MEITKREIGEALRYFETYFATELRSDIPLMAKIMQYLEQRKGKQMRPMFVLLCARLGGELNARSYRAALLVELLHTASLVHDDMVDDATERRGAWSINALWHSRASVMAGDYLFAKGMLLSLSNEDHRILELYAAAIGDMIESELLQLTKSRRPDTSEETYYTIIRAKTASFLAAACAAGASSTVTDPAAVNLVHRFGEKAGMAFQVKDDLFDYGEATVGKPVGNDIKEKKITLPLIYTLNTASPALRKKIMHIVNHQHTDKDKVAEVVQLVRNNGGMQYAEAKMIAYRDEALALLYQFPATGPREALEELVYYITDRSY</sequence>
<proteinExistence type="predicted"/>
<evidence type="ECO:0000313" key="2">
    <source>
        <dbReference type="Proteomes" id="UP001207468"/>
    </source>
</evidence>
<gene>
    <name evidence="1" type="ORF">F5148DRAFT_1295662</name>
</gene>
<protein>
    <submittedName>
        <fullName evidence="1">Trans-hexaprenyltranstransferase</fullName>
    </submittedName>
</protein>
<organism evidence="1 2">
    <name type="scientific">Russula earlei</name>
    <dbReference type="NCBI Taxonomy" id="71964"/>
    <lineage>
        <taxon>Eukaryota</taxon>
        <taxon>Fungi</taxon>
        <taxon>Dikarya</taxon>
        <taxon>Basidiomycota</taxon>
        <taxon>Agaricomycotina</taxon>
        <taxon>Agaricomycetes</taxon>
        <taxon>Russulales</taxon>
        <taxon>Russulaceae</taxon>
        <taxon>Russula</taxon>
    </lineage>
</organism>
<reference evidence="1" key="1">
    <citation type="submission" date="2021-03" db="EMBL/GenBank/DDBJ databases">
        <title>Evolutionary priming and transition to the ectomycorrhizal habit in an iconic lineage of mushroom-forming fungi: is preadaptation a requirement?</title>
        <authorList>
            <consortium name="DOE Joint Genome Institute"/>
            <person name="Looney B.P."/>
            <person name="Miyauchi S."/>
            <person name="Morin E."/>
            <person name="Drula E."/>
            <person name="Courty P.E."/>
            <person name="Chicoki N."/>
            <person name="Fauchery L."/>
            <person name="Kohler A."/>
            <person name="Kuo A."/>
            <person name="LaButti K."/>
            <person name="Pangilinan J."/>
            <person name="Lipzen A."/>
            <person name="Riley R."/>
            <person name="Andreopoulos W."/>
            <person name="He G."/>
            <person name="Johnson J."/>
            <person name="Barry K.W."/>
            <person name="Grigoriev I.V."/>
            <person name="Nagy L."/>
            <person name="Hibbett D."/>
            <person name="Henrissat B."/>
            <person name="Matheny P.B."/>
            <person name="Labbe J."/>
            <person name="Martin A.F."/>
        </authorList>
    </citation>
    <scope>NUCLEOTIDE SEQUENCE</scope>
    <source>
        <strain evidence="1">BPL698</strain>
    </source>
</reference>
<accession>A0ACC0TQR5</accession>